<proteinExistence type="predicted"/>
<protein>
    <recommendedName>
        <fullName evidence="2">3-dehydroquinate dehydratase</fullName>
        <ecNumber evidence="2">4.2.1.10</ecNumber>
    </recommendedName>
</protein>
<organism evidence="5 6">
    <name type="scientific">Fibrobacter succinogenes</name>
    <name type="common">Bacteroides succinogenes</name>
    <dbReference type="NCBI Taxonomy" id="833"/>
    <lineage>
        <taxon>Bacteria</taxon>
        <taxon>Pseudomonadati</taxon>
        <taxon>Fibrobacterota</taxon>
        <taxon>Fibrobacteria</taxon>
        <taxon>Fibrobacterales</taxon>
        <taxon>Fibrobacteraceae</taxon>
        <taxon>Fibrobacter</taxon>
    </lineage>
</organism>
<dbReference type="EMBL" id="UHJL01000003">
    <property type="protein sequence ID" value="SUQ24713.1"/>
    <property type="molecule type" value="Genomic_DNA"/>
</dbReference>
<comment type="catalytic activity">
    <reaction evidence="1">
        <text>3-dehydroquinate = 3-dehydroshikimate + H2O</text>
        <dbReference type="Rhea" id="RHEA:21096"/>
        <dbReference type="ChEBI" id="CHEBI:15377"/>
        <dbReference type="ChEBI" id="CHEBI:16630"/>
        <dbReference type="ChEBI" id="CHEBI:32364"/>
        <dbReference type="EC" id="4.2.1.10"/>
    </reaction>
</comment>
<evidence type="ECO:0000256" key="4">
    <source>
        <dbReference type="ARBA" id="ARBA00023270"/>
    </source>
</evidence>
<dbReference type="GO" id="GO:0003855">
    <property type="term" value="F:3-dehydroquinate dehydratase activity"/>
    <property type="evidence" value="ECO:0007669"/>
    <property type="project" value="UniProtKB-EC"/>
</dbReference>
<name>A0A380S6S6_FIBSU</name>
<dbReference type="InterPro" id="IPR001381">
    <property type="entry name" value="DHquinase_I"/>
</dbReference>
<dbReference type="EC" id="4.2.1.10" evidence="2"/>
<dbReference type="GO" id="GO:0046279">
    <property type="term" value="P:3,4-dihydroxybenzoate biosynthetic process"/>
    <property type="evidence" value="ECO:0007669"/>
    <property type="project" value="TreeGrafter"/>
</dbReference>
<dbReference type="InterPro" id="IPR050146">
    <property type="entry name" value="Type-I_3-dehydroquinase"/>
</dbReference>
<gene>
    <name evidence="5" type="ORF">SAMN05661053_2126</name>
</gene>
<dbReference type="Pfam" id="PF01487">
    <property type="entry name" value="DHquinase_I"/>
    <property type="match status" value="1"/>
</dbReference>
<dbReference type="InterPro" id="IPR013785">
    <property type="entry name" value="Aldolase_TIM"/>
</dbReference>
<dbReference type="PANTHER" id="PTHR43699">
    <property type="entry name" value="3-DEHYDROQUINATE DEHYDRATASE"/>
    <property type="match status" value="1"/>
</dbReference>
<dbReference type="SUPFAM" id="SSF51569">
    <property type="entry name" value="Aldolase"/>
    <property type="match status" value="1"/>
</dbReference>
<dbReference type="AlphaFoldDB" id="A0A380S6S6"/>
<evidence type="ECO:0000256" key="2">
    <source>
        <dbReference type="ARBA" id="ARBA00012060"/>
    </source>
</evidence>
<evidence type="ECO:0000256" key="3">
    <source>
        <dbReference type="ARBA" id="ARBA00023239"/>
    </source>
</evidence>
<dbReference type="CDD" id="cd00502">
    <property type="entry name" value="DHQase_I"/>
    <property type="match status" value="1"/>
</dbReference>
<evidence type="ECO:0000313" key="6">
    <source>
        <dbReference type="Proteomes" id="UP000255423"/>
    </source>
</evidence>
<evidence type="ECO:0000256" key="1">
    <source>
        <dbReference type="ARBA" id="ARBA00001864"/>
    </source>
</evidence>
<dbReference type="Gene3D" id="3.20.20.70">
    <property type="entry name" value="Aldolase class I"/>
    <property type="match status" value="1"/>
</dbReference>
<accession>A0A380S6S6</accession>
<dbReference type="PANTHER" id="PTHR43699:SF1">
    <property type="entry name" value="3-DEHYDROQUINATE DEHYDRATASE"/>
    <property type="match status" value="1"/>
</dbReference>
<sequence length="253" mass="28469">MPTDSQKYLVGLVSPETLTAAESEELHPARIDYESCDILEIRYDFFDESEWTGLSARIRKLVPNAIQLGTIRLKRDGGTFPDARAIERLGLFEQILNTSDVPEWLDLERDCLHDYDKLRELATPKGVKILISEHNFTRIPSDLELKNYLTDVKRVKADGIKIAAMSNSEDDCSRLYKFAKRAKGFKFIAAFGMGETGKISRIWSLKEGANLTYGSIGKAAAPGQIDVALMRKAIDRLENTTSQLELSSFLNIF</sequence>
<reference evidence="5 6" key="1">
    <citation type="submission" date="2017-08" db="EMBL/GenBank/DDBJ databases">
        <authorList>
            <person name="de Groot N.N."/>
        </authorList>
    </citation>
    <scope>NUCLEOTIDE SEQUENCE [LARGE SCALE GENOMIC DNA]</scope>
    <source>
        <strain evidence="5 6">HM2</strain>
    </source>
</reference>
<evidence type="ECO:0000313" key="5">
    <source>
        <dbReference type="EMBL" id="SUQ24713.1"/>
    </source>
</evidence>
<keyword evidence="3" id="KW-0456">Lyase</keyword>
<dbReference type="Proteomes" id="UP000255423">
    <property type="component" value="Unassembled WGS sequence"/>
</dbReference>
<dbReference type="RefSeq" id="WP_109573130.1">
    <property type="nucleotide sequence ID" value="NZ_UHJL01000003.1"/>
</dbReference>
<keyword evidence="4" id="KW-0704">Schiff base</keyword>